<gene>
    <name evidence="2" type="ORF">C2845_PM01G44300</name>
</gene>
<comment type="caution">
    <text evidence="2">The sequence shown here is derived from an EMBL/GenBank/DDBJ whole genome shotgun (WGS) entry which is preliminary data.</text>
</comment>
<organism evidence="2 3">
    <name type="scientific">Panicum miliaceum</name>
    <name type="common">Proso millet</name>
    <name type="synonym">Broomcorn millet</name>
    <dbReference type="NCBI Taxonomy" id="4540"/>
    <lineage>
        <taxon>Eukaryota</taxon>
        <taxon>Viridiplantae</taxon>
        <taxon>Streptophyta</taxon>
        <taxon>Embryophyta</taxon>
        <taxon>Tracheophyta</taxon>
        <taxon>Spermatophyta</taxon>
        <taxon>Magnoliopsida</taxon>
        <taxon>Liliopsida</taxon>
        <taxon>Poales</taxon>
        <taxon>Poaceae</taxon>
        <taxon>PACMAD clade</taxon>
        <taxon>Panicoideae</taxon>
        <taxon>Panicodae</taxon>
        <taxon>Paniceae</taxon>
        <taxon>Panicinae</taxon>
        <taxon>Panicum</taxon>
        <taxon>Panicum sect. Panicum</taxon>
    </lineage>
</organism>
<dbReference type="Proteomes" id="UP000275267">
    <property type="component" value="Unassembled WGS sequence"/>
</dbReference>
<keyword evidence="3" id="KW-1185">Reference proteome</keyword>
<dbReference type="PANTHER" id="PTHR33018:SF34">
    <property type="entry name" value="OS02G0472350 PROTEIN"/>
    <property type="match status" value="1"/>
</dbReference>
<evidence type="ECO:0000313" key="3">
    <source>
        <dbReference type="Proteomes" id="UP000275267"/>
    </source>
</evidence>
<reference evidence="3" key="1">
    <citation type="journal article" date="2019" name="Nat. Commun.">
        <title>The genome of broomcorn millet.</title>
        <authorList>
            <person name="Zou C."/>
            <person name="Miki D."/>
            <person name="Li D."/>
            <person name="Tang Q."/>
            <person name="Xiao L."/>
            <person name="Rajput S."/>
            <person name="Deng P."/>
            <person name="Jia W."/>
            <person name="Huang R."/>
            <person name="Zhang M."/>
            <person name="Sun Y."/>
            <person name="Hu J."/>
            <person name="Fu X."/>
            <person name="Schnable P.S."/>
            <person name="Li F."/>
            <person name="Zhang H."/>
            <person name="Feng B."/>
            <person name="Zhu X."/>
            <person name="Liu R."/>
            <person name="Schnable J.C."/>
            <person name="Zhu J.-K."/>
            <person name="Zhang H."/>
        </authorList>
    </citation>
    <scope>NUCLEOTIDE SEQUENCE [LARGE SCALE GENOMIC DNA]</scope>
</reference>
<name>A0A3L6TMT4_PANMI</name>
<dbReference type="OrthoDB" id="1436528at2759"/>
<dbReference type="AlphaFoldDB" id="A0A3L6TMT4"/>
<dbReference type="STRING" id="4540.A0A3L6TMT4"/>
<evidence type="ECO:0000256" key="1">
    <source>
        <dbReference type="SAM" id="MobiDB-lite"/>
    </source>
</evidence>
<sequence length="214" mass="24970">MNRVRGAAWMSIAKLHRHFKSKLVRNFVNEGKEPFKVHKHMDHRDWEMFIKTTTSEQFLEKSEHFKNLRGRITGNHHLGPEGYAWKEKGKWREEDAAMEEAGSENPWRQFPGRSAPHLRARAAHTPSTGEITWSNDGTKRLADRVIELKDHESGVREHDILSTAIDTQEHRGRVRGVSSSKGWKEAFGKENECLWKKKKRSSVDPDRLKQEDNR</sequence>
<evidence type="ECO:0000313" key="2">
    <source>
        <dbReference type="EMBL" id="RLN40936.1"/>
    </source>
</evidence>
<dbReference type="PANTHER" id="PTHR33018">
    <property type="entry name" value="OS10G0338966 PROTEIN-RELATED"/>
    <property type="match status" value="1"/>
</dbReference>
<proteinExistence type="predicted"/>
<accession>A0A3L6TMT4</accession>
<protein>
    <submittedName>
        <fullName evidence="2">Uncharacterized protein</fullName>
    </submittedName>
</protein>
<dbReference type="EMBL" id="PQIB02000001">
    <property type="protein sequence ID" value="RLN40936.1"/>
    <property type="molecule type" value="Genomic_DNA"/>
</dbReference>
<feature type="region of interest" description="Disordered" evidence="1">
    <location>
        <begin position="194"/>
        <end position="214"/>
    </location>
</feature>